<gene>
    <name evidence="2" type="ORF">FKR84_00145</name>
</gene>
<dbReference type="PROSITE" id="PS51257">
    <property type="entry name" value="PROKAR_LIPOPROTEIN"/>
    <property type="match status" value="1"/>
</dbReference>
<dbReference type="AlphaFoldDB" id="A0A508A0G1"/>
<organism evidence="2 3">
    <name type="scientific">Haloflavibacter putidus</name>
    <dbReference type="NCBI Taxonomy" id="2576776"/>
    <lineage>
        <taxon>Bacteria</taxon>
        <taxon>Pseudomonadati</taxon>
        <taxon>Bacteroidota</taxon>
        <taxon>Flavobacteriia</taxon>
        <taxon>Flavobacteriales</taxon>
        <taxon>Flavobacteriaceae</taxon>
        <taxon>Haloflavibacter</taxon>
    </lineage>
</organism>
<sequence length="201" mass="22926">MNRFFKYSFIIGCSILMTACNTSQEKQKAPLSFTEKYAEALQQQINLDSLEKVNLLPEAQKNLANWPAFLTLQNEVKRLDEAKLQEVANNCNNLLNSIQEVEKTLPEVFQEKAIQARIRVLKTKTAMLRQNLSTPSTKPQTIESLAKEIYAAFQNLKIQLNEVFLKNLEDIEKELERAIQPDSLPAKDSLRSTTEPLKPTS</sequence>
<feature type="compositionally biased region" description="Polar residues" evidence="1">
    <location>
        <begin position="191"/>
        <end position="201"/>
    </location>
</feature>
<evidence type="ECO:0000313" key="2">
    <source>
        <dbReference type="EMBL" id="TQD40425.1"/>
    </source>
</evidence>
<reference evidence="2 3" key="1">
    <citation type="submission" date="2019-06" db="EMBL/GenBank/DDBJ databases">
        <title>Flavibacter putida gen. nov., sp. nov., a novel marine bacterium of the family Flavobacteriaceae isolated from coastal seawater.</title>
        <authorList>
            <person name="Feng X."/>
        </authorList>
    </citation>
    <scope>NUCLEOTIDE SEQUENCE [LARGE SCALE GENOMIC DNA]</scope>
    <source>
        <strain evidence="2 3">PLHSN227</strain>
    </source>
</reference>
<dbReference type="RefSeq" id="WP_141420156.1">
    <property type="nucleotide sequence ID" value="NZ_VIAR01000001.1"/>
</dbReference>
<evidence type="ECO:0000313" key="3">
    <source>
        <dbReference type="Proteomes" id="UP000317169"/>
    </source>
</evidence>
<proteinExistence type="predicted"/>
<name>A0A508A0G1_9FLAO</name>
<evidence type="ECO:0008006" key="4">
    <source>
        <dbReference type="Google" id="ProtNLM"/>
    </source>
</evidence>
<keyword evidence="3" id="KW-1185">Reference proteome</keyword>
<dbReference type="Proteomes" id="UP000317169">
    <property type="component" value="Unassembled WGS sequence"/>
</dbReference>
<comment type="caution">
    <text evidence="2">The sequence shown here is derived from an EMBL/GenBank/DDBJ whole genome shotgun (WGS) entry which is preliminary data.</text>
</comment>
<feature type="region of interest" description="Disordered" evidence="1">
    <location>
        <begin position="179"/>
        <end position="201"/>
    </location>
</feature>
<dbReference type="OrthoDB" id="1453598at2"/>
<accession>A0A508A0G1</accession>
<evidence type="ECO:0000256" key="1">
    <source>
        <dbReference type="SAM" id="MobiDB-lite"/>
    </source>
</evidence>
<dbReference type="EMBL" id="VIAR01000001">
    <property type="protein sequence ID" value="TQD40425.1"/>
    <property type="molecule type" value="Genomic_DNA"/>
</dbReference>
<protein>
    <recommendedName>
        <fullName evidence="4">Lipoprotein</fullName>
    </recommendedName>
</protein>